<dbReference type="InterPro" id="IPR001633">
    <property type="entry name" value="EAL_dom"/>
</dbReference>
<dbReference type="SMART" id="SM00448">
    <property type="entry name" value="REC"/>
    <property type="match status" value="1"/>
</dbReference>
<reference evidence="4" key="1">
    <citation type="submission" date="2016-10" db="EMBL/GenBank/DDBJ databases">
        <authorList>
            <person name="de Groot N.N."/>
        </authorList>
    </citation>
    <scope>NUCLEOTIDE SEQUENCE</scope>
</reference>
<dbReference type="Gene3D" id="3.40.50.2300">
    <property type="match status" value="1"/>
</dbReference>
<proteinExistence type="predicted"/>
<protein>
    <submittedName>
        <fullName evidence="4">Diguanylate cyclase/phosphodiesterase (GGDEF &amp; EAL domains) with PAS/PAC sensor(S)</fullName>
    </submittedName>
</protein>
<dbReference type="CDD" id="cd01948">
    <property type="entry name" value="EAL"/>
    <property type="match status" value="1"/>
</dbReference>
<dbReference type="SUPFAM" id="SSF55073">
    <property type="entry name" value="Nucleotide cyclase"/>
    <property type="match status" value="1"/>
</dbReference>
<dbReference type="SMART" id="SM00267">
    <property type="entry name" value="GGDEF"/>
    <property type="match status" value="1"/>
</dbReference>
<dbReference type="SUPFAM" id="SSF52172">
    <property type="entry name" value="CheY-like"/>
    <property type="match status" value="1"/>
</dbReference>
<dbReference type="Gene3D" id="3.30.70.270">
    <property type="match status" value="1"/>
</dbReference>
<gene>
    <name evidence="4" type="ORF">MNB_SV-12-1821</name>
</gene>
<dbReference type="PROSITE" id="PS50887">
    <property type="entry name" value="GGDEF"/>
    <property type="match status" value="1"/>
</dbReference>
<dbReference type="SUPFAM" id="SSF141868">
    <property type="entry name" value="EAL domain-like"/>
    <property type="match status" value="1"/>
</dbReference>
<dbReference type="GO" id="GO:0071111">
    <property type="term" value="F:cyclic-guanylate-specific phosphodiesterase activity"/>
    <property type="evidence" value="ECO:0007669"/>
    <property type="project" value="InterPro"/>
</dbReference>
<organism evidence="4">
    <name type="scientific">hydrothermal vent metagenome</name>
    <dbReference type="NCBI Taxonomy" id="652676"/>
    <lineage>
        <taxon>unclassified sequences</taxon>
        <taxon>metagenomes</taxon>
        <taxon>ecological metagenomes</taxon>
    </lineage>
</organism>
<dbReference type="CDD" id="cd17536">
    <property type="entry name" value="REC_YesN-like"/>
    <property type="match status" value="1"/>
</dbReference>
<dbReference type="PANTHER" id="PTHR33121:SF71">
    <property type="entry name" value="OXYGEN SENSOR PROTEIN DOSP"/>
    <property type="match status" value="1"/>
</dbReference>
<dbReference type="InterPro" id="IPR050706">
    <property type="entry name" value="Cyclic-di-GMP_PDE-like"/>
</dbReference>
<dbReference type="AlphaFoldDB" id="A0A1W1B9W0"/>
<dbReference type="Pfam" id="PF00563">
    <property type="entry name" value="EAL"/>
    <property type="match status" value="1"/>
</dbReference>
<dbReference type="CDD" id="cd01949">
    <property type="entry name" value="GGDEF"/>
    <property type="match status" value="1"/>
</dbReference>
<feature type="domain" description="Response regulatory" evidence="1">
    <location>
        <begin position="5"/>
        <end position="119"/>
    </location>
</feature>
<accession>A0A1W1B9W0</accession>
<feature type="domain" description="GGDEF" evidence="3">
    <location>
        <begin position="169"/>
        <end position="308"/>
    </location>
</feature>
<evidence type="ECO:0000259" key="1">
    <source>
        <dbReference type="PROSITE" id="PS50110"/>
    </source>
</evidence>
<dbReference type="SMART" id="SM00052">
    <property type="entry name" value="EAL"/>
    <property type="match status" value="1"/>
</dbReference>
<dbReference type="InterPro" id="IPR029787">
    <property type="entry name" value="Nucleotide_cyclase"/>
</dbReference>
<evidence type="ECO:0000259" key="2">
    <source>
        <dbReference type="PROSITE" id="PS50883"/>
    </source>
</evidence>
<dbReference type="InterPro" id="IPR035919">
    <property type="entry name" value="EAL_sf"/>
</dbReference>
<dbReference type="EMBL" id="FPHE01000003">
    <property type="protein sequence ID" value="SFV50336.1"/>
    <property type="molecule type" value="Genomic_DNA"/>
</dbReference>
<dbReference type="Pfam" id="PF00072">
    <property type="entry name" value="Response_reg"/>
    <property type="match status" value="1"/>
</dbReference>
<dbReference type="InterPro" id="IPR000160">
    <property type="entry name" value="GGDEF_dom"/>
</dbReference>
<dbReference type="Pfam" id="PF00990">
    <property type="entry name" value="GGDEF"/>
    <property type="match status" value="1"/>
</dbReference>
<feature type="domain" description="EAL" evidence="2">
    <location>
        <begin position="317"/>
        <end position="572"/>
    </location>
</feature>
<dbReference type="InterPro" id="IPR043128">
    <property type="entry name" value="Rev_trsase/Diguanyl_cyclase"/>
</dbReference>
<sequence>MNDFTILYVEDNILTQKIVKSVLTRYFKKIFVASDGVEGIKLYQENTPDIVLTDISMPHMNGLEMSREIKRFNPNQRIALFTGYSDIEYLKKAINMGIDKYILKPLESQQMFEALEDIVNSLKIEREQKSHKKSLEFASQHDELTGLANRRLFFSLLEKLIHRSVREDRSVALLAIDLNKFKPINDTYGHEAGDIILKQVAKNLLKSIRKGDIVARFGGDEFAVAIGFLREHNHILNFLKRVEKNFLAPVVYIDDDDIEHTIPISFSIGITFHSPESNAITPEALLRQADRAMYSAKESKKPYRFFDADEESKFKIKAQKSKEIKRAIDRGEFLLYYQPVIDIKSGKIVAFESLIRWNHPQSGILTPDNFLPYILDNSEIICHLGKWVIGSVFAQYERWIADGYDFLLSINISSNEFESKEFLFMLKTLLEQYPSVRPNRIVLEIVENIAIKDIDLDESALGEVKKLGFKIALDNFGTGFSTLSSIKRFNVDIIKIDKSFVMSMLKDRGDHSMVDASIQLAKAFGYRVVAEGVESREHLPALLKLGCDSAQGYGIALPMPSNEVELFYDEYMIKA</sequence>
<dbReference type="PROSITE" id="PS50110">
    <property type="entry name" value="RESPONSE_REGULATORY"/>
    <property type="match status" value="1"/>
</dbReference>
<name>A0A1W1B9W0_9ZZZZ</name>
<dbReference type="PANTHER" id="PTHR33121">
    <property type="entry name" value="CYCLIC DI-GMP PHOSPHODIESTERASE PDEF"/>
    <property type="match status" value="1"/>
</dbReference>
<evidence type="ECO:0000259" key="3">
    <source>
        <dbReference type="PROSITE" id="PS50887"/>
    </source>
</evidence>
<dbReference type="NCBIfam" id="TIGR00254">
    <property type="entry name" value="GGDEF"/>
    <property type="match status" value="1"/>
</dbReference>
<dbReference type="InterPro" id="IPR011006">
    <property type="entry name" value="CheY-like_superfamily"/>
</dbReference>
<dbReference type="InterPro" id="IPR001789">
    <property type="entry name" value="Sig_transdc_resp-reg_receiver"/>
</dbReference>
<dbReference type="GO" id="GO:0000160">
    <property type="term" value="P:phosphorelay signal transduction system"/>
    <property type="evidence" value="ECO:0007669"/>
    <property type="project" value="InterPro"/>
</dbReference>
<dbReference type="PROSITE" id="PS50883">
    <property type="entry name" value="EAL"/>
    <property type="match status" value="1"/>
</dbReference>
<dbReference type="Gene3D" id="3.20.20.450">
    <property type="entry name" value="EAL domain"/>
    <property type="match status" value="1"/>
</dbReference>
<evidence type="ECO:0000313" key="4">
    <source>
        <dbReference type="EMBL" id="SFV50336.1"/>
    </source>
</evidence>